<comment type="caution">
    <text evidence="2">The sequence shown here is derived from an EMBL/GenBank/DDBJ whole genome shotgun (WGS) entry which is preliminary data.</text>
</comment>
<feature type="transmembrane region" description="Helical" evidence="1">
    <location>
        <begin position="129"/>
        <end position="150"/>
    </location>
</feature>
<reference evidence="3" key="1">
    <citation type="journal article" date="2019" name="Int. J. Syst. Evol. Microbiol.">
        <title>The Global Catalogue of Microorganisms (GCM) 10K type strain sequencing project: providing services to taxonomists for standard genome sequencing and annotation.</title>
        <authorList>
            <consortium name="The Broad Institute Genomics Platform"/>
            <consortium name="The Broad Institute Genome Sequencing Center for Infectious Disease"/>
            <person name="Wu L."/>
            <person name="Ma J."/>
        </authorList>
    </citation>
    <scope>NUCLEOTIDE SEQUENCE [LARGE SCALE GENOMIC DNA]</scope>
    <source>
        <strain evidence="3">CECT 7956</strain>
    </source>
</reference>
<dbReference type="RefSeq" id="WP_379833909.1">
    <property type="nucleotide sequence ID" value="NZ_JBHRYQ010000001.1"/>
</dbReference>
<accession>A0ABV7YPS6</accession>
<dbReference type="Pfam" id="PF03988">
    <property type="entry name" value="DUF347"/>
    <property type="match status" value="4"/>
</dbReference>
<feature type="transmembrane region" description="Helical" evidence="1">
    <location>
        <begin position="213"/>
        <end position="234"/>
    </location>
</feature>
<dbReference type="EMBL" id="JBHRYQ010000001">
    <property type="protein sequence ID" value="MFC3809189.1"/>
    <property type="molecule type" value="Genomic_DNA"/>
</dbReference>
<feature type="transmembrane region" description="Helical" evidence="1">
    <location>
        <begin position="28"/>
        <end position="52"/>
    </location>
</feature>
<name>A0ABV7YPS6_9BACT</name>
<proteinExistence type="predicted"/>
<keyword evidence="3" id="KW-1185">Reference proteome</keyword>
<keyword evidence="1" id="KW-0812">Transmembrane</keyword>
<evidence type="ECO:0000313" key="3">
    <source>
        <dbReference type="Proteomes" id="UP001595616"/>
    </source>
</evidence>
<feature type="transmembrane region" description="Helical" evidence="1">
    <location>
        <begin position="90"/>
        <end position="113"/>
    </location>
</feature>
<feature type="transmembrane region" description="Helical" evidence="1">
    <location>
        <begin position="156"/>
        <end position="177"/>
    </location>
</feature>
<sequence>MKKVAEITFIFWLMKICATTLGETAGDLLSMTLSIGYGQSSLILLGFFVVTLIVQLRSKKYNPILYWAVIVSTSTAGTTISDFMDRTLGLGYATGSLILVVGLVSMLSVWYLSEKSLSVSDIKTFRPELFYWLTILISNTLGTALGDYLVDSSGMGYIGGATLIGSLIAIIALAYYFSPISHTTLFWIAFVLTRPFGATFGDLLTKPIAKGGLNLGTTGSSVVLLSILLGFLFYEIYKKKKLLKLTNF</sequence>
<keyword evidence="1" id="KW-0472">Membrane</keyword>
<gene>
    <name evidence="2" type="ORF">ACFOOI_00865</name>
</gene>
<evidence type="ECO:0000313" key="2">
    <source>
        <dbReference type="EMBL" id="MFC3809189.1"/>
    </source>
</evidence>
<feature type="transmembrane region" description="Helical" evidence="1">
    <location>
        <begin position="184"/>
        <end position="201"/>
    </location>
</feature>
<dbReference type="Proteomes" id="UP001595616">
    <property type="component" value="Unassembled WGS sequence"/>
</dbReference>
<evidence type="ECO:0008006" key="4">
    <source>
        <dbReference type="Google" id="ProtNLM"/>
    </source>
</evidence>
<feature type="transmembrane region" description="Helical" evidence="1">
    <location>
        <begin position="64"/>
        <end position="84"/>
    </location>
</feature>
<dbReference type="InterPro" id="IPR007136">
    <property type="entry name" value="DUF347"/>
</dbReference>
<protein>
    <recommendedName>
        <fullName evidence="4">Membrane-anchored protein</fullName>
    </recommendedName>
</protein>
<organism evidence="2 3">
    <name type="scientific">Lacihabitans lacunae</name>
    <dbReference type="NCBI Taxonomy" id="1028214"/>
    <lineage>
        <taxon>Bacteria</taxon>
        <taxon>Pseudomonadati</taxon>
        <taxon>Bacteroidota</taxon>
        <taxon>Cytophagia</taxon>
        <taxon>Cytophagales</taxon>
        <taxon>Leadbetterellaceae</taxon>
        <taxon>Lacihabitans</taxon>
    </lineage>
</organism>
<evidence type="ECO:0000256" key="1">
    <source>
        <dbReference type="SAM" id="Phobius"/>
    </source>
</evidence>
<keyword evidence="1" id="KW-1133">Transmembrane helix</keyword>